<sequence>MDTAEGEERRSANEIKETNYRILRRWPKAATSVLRLFSRISGERMRGSGSTQVVDTCRGAQCRTNSGRGDMKFLVLLLLAACLATAANGHSHDTENPLLEVAKQLLENSLNKDGGQGAAALVQGLAGMFGQSKEGGQGAASLLGGLGNLLAATQGGGGGQADLLASLADVFAQQAGGGADDNTVDGHEQEQPGFDWESMIGVASSFMAQQSGGNNQATEGLLTLLPLFMGGGQNGQPGGFEKIWSTVTHAWEHFRQSDVAASLWRQSGLSKVADRFMDQEGRFDVHRVFESMSNHQFRRTWIRSLTSFFAEWLAHIADPKSQSRYASIARNLIDGAMRSHGLATFDPTRPGHSLAALSNALLRRHFGSSMDTTPYVKPGVEYVWQLLQVGRTTSEGLGLAKIPPKQIEARMAEALNGEIIEPVLRVWRAYRFAHDNSKCGRYVLCQAAKEAREMPGVGLKPGVTKVASLVATWYLADDAHTSFWQLYAAANASKDCEDVFFKGCDEFLVVDKRATVKKYVHNEL</sequence>
<comment type="caution">
    <text evidence="1">The sequence shown here is derived from an EMBL/GenBank/DDBJ whole genome shotgun (WGS) entry which is preliminary data.</text>
</comment>
<dbReference type="OrthoDB" id="6339459at2759"/>
<dbReference type="AlphaFoldDB" id="A0A8S1DL07"/>
<dbReference type="EMBL" id="CADEPI010000215">
    <property type="protein sequence ID" value="CAB3380703.1"/>
    <property type="molecule type" value="Genomic_DNA"/>
</dbReference>
<proteinExistence type="predicted"/>
<accession>A0A8S1DL07</accession>
<name>A0A8S1DL07_9INSE</name>
<evidence type="ECO:0000313" key="2">
    <source>
        <dbReference type="Proteomes" id="UP000494165"/>
    </source>
</evidence>
<protein>
    <submittedName>
        <fullName evidence="1">Uncharacterized protein</fullName>
    </submittedName>
</protein>
<reference evidence="1 2" key="1">
    <citation type="submission" date="2020-04" db="EMBL/GenBank/DDBJ databases">
        <authorList>
            <person name="Alioto T."/>
            <person name="Alioto T."/>
            <person name="Gomez Garrido J."/>
        </authorList>
    </citation>
    <scope>NUCLEOTIDE SEQUENCE [LARGE SCALE GENOMIC DNA]</scope>
</reference>
<evidence type="ECO:0000313" key="1">
    <source>
        <dbReference type="EMBL" id="CAB3380703.1"/>
    </source>
</evidence>
<gene>
    <name evidence="1" type="ORF">CLODIP_2_CD06448</name>
</gene>
<dbReference type="Proteomes" id="UP000494165">
    <property type="component" value="Unassembled WGS sequence"/>
</dbReference>
<organism evidence="1 2">
    <name type="scientific">Cloeon dipterum</name>
    <dbReference type="NCBI Taxonomy" id="197152"/>
    <lineage>
        <taxon>Eukaryota</taxon>
        <taxon>Metazoa</taxon>
        <taxon>Ecdysozoa</taxon>
        <taxon>Arthropoda</taxon>
        <taxon>Hexapoda</taxon>
        <taxon>Insecta</taxon>
        <taxon>Pterygota</taxon>
        <taxon>Palaeoptera</taxon>
        <taxon>Ephemeroptera</taxon>
        <taxon>Pisciforma</taxon>
        <taxon>Baetidae</taxon>
        <taxon>Cloeon</taxon>
    </lineage>
</organism>
<keyword evidence="2" id="KW-1185">Reference proteome</keyword>